<feature type="transmembrane region" description="Helical" evidence="1">
    <location>
        <begin position="12"/>
        <end position="31"/>
    </location>
</feature>
<evidence type="ECO:0000313" key="3">
    <source>
        <dbReference type="Proteomes" id="UP001164768"/>
    </source>
</evidence>
<organism evidence="2 3">
    <name type="scientific">Levilactobacillus brevis</name>
    <name type="common">Lactobacillus brevis</name>
    <dbReference type="NCBI Taxonomy" id="1580"/>
    <lineage>
        <taxon>Bacteria</taxon>
        <taxon>Bacillati</taxon>
        <taxon>Bacillota</taxon>
        <taxon>Bacilli</taxon>
        <taxon>Lactobacillales</taxon>
        <taxon>Lactobacillaceae</taxon>
        <taxon>Levilactobacillus</taxon>
    </lineage>
</organism>
<sequence>MRHVSGLHKREVHLWGELAVVLCILMYVAYIPEIVANFMGHPVSPLQPFTAAICAFAWVEYGWHRAHKDWPIIISNIPGVVLGIITVVTVYIH</sequence>
<dbReference type="Proteomes" id="UP001164768">
    <property type="component" value="Chromosome"/>
</dbReference>
<dbReference type="AlphaFoldDB" id="A0AB38X898"/>
<dbReference type="RefSeq" id="WP_035464000.1">
    <property type="nucleotide sequence ID" value="NZ_BBOW01000057.1"/>
</dbReference>
<protein>
    <recommendedName>
        <fullName evidence="4">Small conserved membrane protein</fullName>
    </recommendedName>
</protein>
<dbReference type="Gene3D" id="1.20.1280.290">
    <property type="match status" value="1"/>
</dbReference>
<reference evidence="2" key="1">
    <citation type="submission" date="2022-11" db="EMBL/GenBank/DDBJ databases">
        <title>Whole genome sequence of Levilactobacillus brevis SMB091.</title>
        <authorList>
            <person name="Kim J.-M."/>
            <person name="Kim O.-C."/>
            <person name="Choi Y.H."/>
            <person name="Han N.S."/>
            <person name="Hurh B."/>
        </authorList>
    </citation>
    <scope>NUCLEOTIDE SEQUENCE</scope>
    <source>
        <strain evidence="2">SMB091</strain>
    </source>
</reference>
<name>A0AB38X898_LEVBR</name>
<feature type="transmembrane region" description="Helical" evidence="1">
    <location>
        <begin position="43"/>
        <end position="63"/>
    </location>
</feature>
<dbReference type="EMBL" id="CP113117">
    <property type="protein sequence ID" value="WAD02858.1"/>
    <property type="molecule type" value="Genomic_DNA"/>
</dbReference>
<evidence type="ECO:0000256" key="1">
    <source>
        <dbReference type="SAM" id="Phobius"/>
    </source>
</evidence>
<keyword evidence="1" id="KW-1133">Transmembrane helix</keyword>
<dbReference type="GeneID" id="56992246"/>
<evidence type="ECO:0008006" key="4">
    <source>
        <dbReference type="Google" id="ProtNLM"/>
    </source>
</evidence>
<gene>
    <name evidence="2" type="ORF">ORR04_06500</name>
</gene>
<evidence type="ECO:0000313" key="2">
    <source>
        <dbReference type="EMBL" id="WAD02858.1"/>
    </source>
</evidence>
<keyword evidence="1" id="KW-0812">Transmembrane</keyword>
<proteinExistence type="predicted"/>
<accession>A0AB38X898</accession>
<keyword evidence="1" id="KW-0472">Membrane</keyword>
<feature type="transmembrane region" description="Helical" evidence="1">
    <location>
        <begin position="70"/>
        <end position="92"/>
    </location>
</feature>